<evidence type="ECO:0000313" key="2">
    <source>
        <dbReference type="Proteomes" id="UP000321907"/>
    </source>
</evidence>
<dbReference type="Gene3D" id="3.30.1150.10">
    <property type="match status" value="1"/>
</dbReference>
<reference evidence="1 2" key="1">
    <citation type="submission" date="2019-08" db="EMBL/GenBank/DDBJ databases">
        <title>Lewinella sp. strain SSH13 Genome sequencing and assembly.</title>
        <authorList>
            <person name="Kim I."/>
        </authorList>
    </citation>
    <scope>NUCLEOTIDE SEQUENCE [LARGE SCALE GENOMIC DNA]</scope>
    <source>
        <strain evidence="1 2">SSH13</strain>
    </source>
</reference>
<name>A0A5C7FVY2_9BACT</name>
<dbReference type="AlphaFoldDB" id="A0A5C7FVY2"/>
<accession>A0A5C7FVY2</accession>
<dbReference type="EMBL" id="VOXD01000006">
    <property type="protein sequence ID" value="TXF90534.1"/>
    <property type="molecule type" value="Genomic_DNA"/>
</dbReference>
<organism evidence="1 2">
    <name type="scientific">Neolewinella aurantiaca</name>
    <dbReference type="NCBI Taxonomy" id="2602767"/>
    <lineage>
        <taxon>Bacteria</taxon>
        <taxon>Pseudomonadati</taxon>
        <taxon>Bacteroidota</taxon>
        <taxon>Saprospiria</taxon>
        <taxon>Saprospirales</taxon>
        <taxon>Lewinellaceae</taxon>
        <taxon>Neolewinella</taxon>
    </lineage>
</organism>
<dbReference type="Proteomes" id="UP000321907">
    <property type="component" value="Unassembled WGS sequence"/>
</dbReference>
<comment type="caution">
    <text evidence="1">The sequence shown here is derived from an EMBL/GenBank/DDBJ whole genome shotgun (WGS) entry which is preliminary data.</text>
</comment>
<evidence type="ECO:0000313" key="1">
    <source>
        <dbReference type="EMBL" id="TXF90534.1"/>
    </source>
</evidence>
<dbReference type="SUPFAM" id="SSF74653">
    <property type="entry name" value="TolA/TonB C-terminal domain"/>
    <property type="match status" value="1"/>
</dbReference>
<gene>
    <name evidence="1" type="ORF">FUA23_05395</name>
</gene>
<protein>
    <submittedName>
        <fullName evidence="1">Uncharacterized protein</fullName>
    </submittedName>
</protein>
<keyword evidence="2" id="KW-1185">Reference proteome</keyword>
<dbReference type="OrthoDB" id="1095452at2"/>
<proteinExistence type="predicted"/>
<sequence>MPVYAFLLFVTFSVAKDTLPLPPPVKEEDVIRSYPETMPYPAVCDSIVPTDQYNCSNELIRHIIYKNLRWPGPDVCVEGMAVISFLVCESGELENFKVVRDPGAGTGEEALRLVKLMAQQTSPWVPGTRGQERKPVEMQYHVPVKFRLE</sequence>